<dbReference type="EMBL" id="MU970035">
    <property type="protein sequence ID" value="KAK9326285.1"/>
    <property type="molecule type" value="Genomic_DNA"/>
</dbReference>
<accession>A0ACC3TYL5</accession>
<protein>
    <submittedName>
        <fullName evidence="1">Ctr copper transporter family-domain-containing protein</fullName>
    </submittedName>
</protein>
<name>A0ACC3TYL5_9ASCO</name>
<dbReference type="Proteomes" id="UP001489719">
    <property type="component" value="Unassembled WGS sequence"/>
</dbReference>
<reference evidence="2" key="1">
    <citation type="journal article" date="2024" name="Front. Bioeng. Biotechnol.">
        <title>Genome-scale model development and genomic sequencing of the oleaginous clade Lipomyces.</title>
        <authorList>
            <person name="Czajka J.J."/>
            <person name="Han Y."/>
            <person name="Kim J."/>
            <person name="Mondo S.J."/>
            <person name="Hofstad B.A."/>
            <person name="Robles A."/>
            <person name="Haridas S."/>
            <person name="Riley R."/>
            <person name="LaButti K."/>
            <person name="Pangilinan J."/>
            <person name="Andreopoulos W."/>
            <person name="Lipzen A."/>
            <person name="Yan J."/>
            <person name="Wang M."/>
            <person name="Ng V."/>
            <person name="Grigoriev I.V."/>
            <person name="Spatafora J.W."/>
            <person name="Magnuson J.K."/>
            <person name="Baker S.E."/>
            <person name="Pomraning K.R."/>
        </authorList>
    </citation>
    <scope>NUCLEOTIDE SEQUENCE [LARGE SCALE GENOMIC DNA]</scope>
    <source>
        <strain evidence="2">CBS 10300</strain>
    </source>
</reference>
<organism evidence="1 2">
    <name type="scientific">Lipomyces orientalis</name>
    <dbReference type="NCBI Taxonomy" id="1233043"/>
    <lineage>
        <taxon>Eukaryota</taxon>
        <taxon>Fungi</taxon>
        <taxon>Dikarya</taxon>
        <taxon>Ascomycota</taxon>
        <taxon>Saccharomycotina</taxon>
        <taxon>Lipomycetes</taxon>
        <taxon>Lipomycetales</taxon>
        <taxon>Lipomycetaceae</taxon>
        <taxon>Lipomyces</taxon>
    </lineage>
</organism>
<evidence type="ECO:0000313" key="2">
    <source>
        <dbReference type="Proteomes" id="UP001489719"/>
    </source>
</evidence>
<keyword evidence="2" id="KW-1185">Reference proteome</keyword>
<sequence>MQTGYESDSSQHFRISMDMSHGNMDHGMHDGGMIGGDVGHGSSMCKMNMVFTWDPTDVCVVFKWWHIRGSGTLIASLVGIILLGVGYEYLRTLTSAPLNADTDKDEFDSDSTASSPLSMTPTLIDMPIPPPITALSDTTIYGTLATPGNFNFLKRYRSRLRSVLYAIQVLYSFFIMLTAMTYNGWIILAVGVGALIGHLLFGERSRSRTMSCH</sequence>
<comment type="caution">
    <text evidence="1">The sequence shown here is derived from an EMBL/GenBank/DDBJ whole genome shotgun (WGS) entry which is preliminary data.</text>
</comment>
<gene>
    <name evidence="1" type="ORF">V1517DRAFT_312305</name>
</gene>
<proteinExistence type="predicted"/>
<evidence type="ECO:0000313" key="1">
    <source>
        <dbReference type="EMBL" id="KAK9326285.1"/>
    </source>
</evidence>